<dbReference type="Proteomes" id="UP000236520">
    <property type="component" value="Unassembled WGS sequence"/>
</dbReference>
<evidence type="ECO:0000256" key="5">
    <source>
        <dbReference type="PIRSR" id="PIRSR604294-1"/>
    </source>
</evidence>
<dbReference type="GO" id="GO:0016121">
    <property type="term" value="P:carotene catabolic process"/>
    <property type="evidence" value="ECO:0007669"/>
    <property type="project" value="TreeGrafter"/>
</dbReference>
<reference evidence="7 8" key="1">
    <citation type="submission" date="2015-09" db="EMBL/GenBank/DDBJ databases">
        <title>Genome sequence, genome mining and natural product profiling of a biocontrol bacterium Streptomyces malaysiensis F913.</title>
        <authorList>
            <person name="Xu Y."/>
            <person name="Wei J."/>
            <person name="Xie J."/>
            <person name="Li T."/>
            <person name="Zhou Z."/>
        </authorList>
    </citation>
    <scope>NUCLEOTIDE SEQUENCE [LARGE SCALE GENOMIC DNA]</scope>
    <source>
        <strain evidence="7 8">F913</strain>
    </source>
</reference>
<evidence type="ECO:0000313" key="7">
    <source>
        <dbReference type="EMBL" id="PNG96008.1"/>
    </source>
</evidence>
<keyword evidence="4 5" id="KW-0408">Iron</keyword>
<organism evidence="7 8">
    <name type="scientific">Streptomyces malaysiensis</name>
    <dbReference type="NCBI Taxonomy" id="92644"/>
    <lineage>
        <taxon>Bacteria</taxon>
        <taxon>Bacillati</taxon>
        <taxon>Actinomycetota</taxon>
        <taxon>Actinomycetes</taxon>
        <taxon>Kitasatosporales</taxon>
        <taxon>Streptomycetaceae</taxon>
        <taxon>Streptomyces</taxon>
        <taxon>Streptomyces violaceusniger group</taxon>
    </lineage>
</organism>
<keyword evidence="2 5" id="KW-0479">Metal-binding</keyword>
<evidence type="ECO:0000256" key="6">
    <source>
        <dbReference type="RuleBase" id="RU364048"/>
    </source>
</evidence>
<dbReference type="Pfam" id="PF03055">
    <property type="entry name" value="RPE65"/>
    <property type="match status" value="1"/>
</dbReference>
<dbReference type="PANTHER" id="PTHR10543">
    <property type="entry name" value="BETA-CAROTENE DIOXYGENASE"/>
    <property type="match status" value="1"/>
</dbReference>
<feature type="binding site" evidence="5">
    <location>
        <position position="257"/>
    </location>
    <ligand>
        <name>Fe cation</name>
        <dbReference type="ChEBI" id="CHEBI:24875"/>
        <note>catalytic</note>
    </ligand>
</feature>
<dbReference type="PANTHER" id="PTHR10543:SF89">
    <property type="entry name" value="CAROTENOID 9,10(9',10')-CLEAVAGE DIOXYGENASE 1"/>
    <property type="match status" value="1"/>
</dbReference>
<dbReference type="RefSeq" id="WP_102934032.1">
    <property type="nucleotide sequence ID" value="NZ_LJIW01000001.1"/>
</dbReference>
<keyword evidence="3 6" id="KW-0560">Oxidoreductase</keyword>
<dbReference type="InterPro" id="IPR004294">
    <property type="entry name" value="Carotenoid_Oase"/>
</dbReference>
<protein>
    <recommendedName>
        <fullName evidence="6">Dioxygenase</fullName>
        <ecNumber evidence="6">1.13.11.-</ecNumber>
    </recommendedName>
</protein>
<keyword evidence="6" id="KW-0223">Dioxygenase</keyword>
<evidence type="ECO:0000256" key="3">
    <source>
        <dbReference type="ARBA" id="ARBA00023002"/>
    </source>
</evidence>
<proteinExistence type="inferred from homology"/>
<dbReference type="EMBL" id="LJIW01000001">
    <property type="protein sequence ID" value="PNG96008.1"/>
    <property type="molecule type" value="Genomic_DNA"/>
</dbReference>
<evidence type="ECO:0000256" key="1">
    <source>
        <dbReference type="ARBA" id="ARBA00006787"/>
    </source>
</evidence>
<dbReference type="GO" id="GO:0046872">
    <property type="term" value="F:metal ion binding"/>
    <property type="evidence" value="ECO:0007669"/>
    <property type="project" value="UniProtKB-KW"/>
</dbReference>
<evidence type="ECO:0000256" key="4">
    <source>
        <dbReference type="ARBA" id="ARBA00023004"/>
    </source>
</evidence>
<feature type="binding site" evidence="5">
    <location>
        <position position="197"/>
    </location>
    <ligand>
        <name>Fe cation</name>
        <dbReference type="ChEBI" id="CHEBI:24875"/>
        <note>catalytic</note>
    </ligand>
</feature>
<evidence type="ECO:0000256" key="2">
    <source>
        <dbReference type="ARBA" id="ARBA00022723"/>
    </source>
</evidence>
<sequence length="415" mass="46987">MATTTFHLKGNYAPVHDELTAYGLPVTGAIPPELNGWYLRNGPNPREESAHWFIGDGMIHGVRLENGRAAWYRNRWVRTRSFEDPAVQEYREDGTADRTASVANTHIVNHAGKTLALVENALPYEVTHELETVGPYDFNGKLTTAMTAHPKICPETGELHFFGCDWQEPYLTYHRTDARGELELSRTIDVQGPTMMHDFAVTSRHVVFLELPLVFAPGPGMPYDWDEGFEARIGVLPRHDPRARVRWFPIDPCAVFHTLNAHEAGDSIVLYAVRYRRLSWNEIVESPSVLWRWTIDLRTGSVREEQVDDRPCEFPRIDDRFMGLDVRYGHVTGHDAIVRYDLHSGGSTAFEFGAGRTPSEAVFAPPNWLIAYVHDRARDGSDLMILDATDLRKPVATVHLPARVPQGFHGNWIAD</sequence>
<dbReference type="AlphaFoldDB" id="A0A2J7Z6V1"/>
<accession>A0A2J7Z6V1</accession>
<dbReference type="GO" id="GO:0010436">
    <property type="term" value="F:carotenoid dioxygenase activity"/>
    <property type="evidence" value="ECO:0007669"/>
    <property type="project" value="TreeGrafter"/>
</dbReference>
<keyword evidence="8" id="KW-1185">Reference proteome</keyword>
<evidence type="ECO:0000313" key="8">
    <source>
        <dbReference type="Proteomes" id="UP000236520"/>
    </source>
</evidence>
<comment type="caution">
    <text evidence="7">The sequence shown here is derived from an EMBL/GenBank/DDBJ whole genome shotgun (WGS) entry which is preliminary data.</text>
</comment>
<feature type="binding site" evidence="5">
    <location>
        <position position="409"/>
    </location>
    <ligand>
        <name>Fe cation</name>
        <dbReference type="ChEBI" id="CHEBI:24875"/>
        <note>catalytic</note>
    </ligand>
</feature>
<comment type="cofactor">
    <cofactor evidence="5 6">
        <name>Fe(2+)</name>
        <dbReference type="ChEBI" id="CHEBI:29033"/>
    </cofactor>
    <text evidence="5 6">Binds 1 Fe(2+) ion per subunit.</text>
</comment>
<comment type="similarity">
    <text evidence="1 6">Belongs to the carotenoid oxygenase family.</text>
</comment>
<feature type="binding site" evidence="5">
    <location>
        <position position="149"/>
    </location>
    <ligand>
        <name>Fe cation</name>
        <dbReference type="ChEBI" id="CHEBI:24875"/>
        <note>catalytic</note>
    </ligand>
</feature>
<dbReference type="EC" id="1.13.11.-" evidence="6"/>
<gene>
    <name evidence="7" type="ORF">SMF913_12033</name>
</gene>
<name>A0A2J7Z6V1_STRMQ</name>